<evidence type="ECO:0000313" key="3">
    <source>
        <dbReference type="Proteomes" id="UP000053257"/>
    </source>
</evidence>
<keyword evidence="3" id="KW-1185">Reference proteome</keyword>
<dbReference type="EMBL" id="KN840514">
    <property type="protein sequence ID" value="KIP06584.1"/>
    <property type="molecule type" value="Genomic_DNA"/>
</dbReference>
<gene>
    <name evidence="2" type="ORF">PHLGIDRAFT_118805</name>
</gene>
<proteinExistence type="predicted"/>
<evidence type="ECO:0000256" key="1">
    <source>
        <dbReference type="SAM" id="MobiDB-lite"/>
    </source>
</evidence>
<dbReference type="OrthoDB" id="3364141at2759"/>
<protein>
    <submittedName>
        <fullName evidence="2">Uncharacterized protein</fullName>
    </submittedName>
</protein>
<reference evidence="2 3" key="1">
    <citation type="journal article" date="2014" name="PLoS Genet.">
        <title>Analysis of the Phlebiopsis gigantea genome, transcriptome and secretome provides insight into its pioneer colonization strategies of wood.</title>
        <authorList>
            <person name="Hori C."/>
            <person name="Ishida T."/>
            <person name="Igarashi K."/>
            <person name="Samejima M."/>
            <person name="Suzuki H."/>
            <person name="Master E."/>
            <person name="Ferreira P."/>
            <person name="Ruiz-Duenas F.J."/>
            <person name="Held B."/>
            <person name="Canessa P."/>
            <person name="Larrondo L.F."/>
            <person name="Schmoll M."/>
            <person name="Druzhinina I.S."/>
            <person name="Kubicek C.P."/>
            <person name="Gaskell J.A."/>
            <person name="Kersten P."/>
            <person name="St John F."/>
            <person name="Glasner J."/>
            <person name="Sabat G."/>
            <person name="Splinter BonDurant S."/>
            <person name="Syed K."/>
            <person name="Yadav J."/>
            <person name="Mgbeahuruike A.C."/>
            <person name="Kovalchuk A."/>
            <person name="Asiegbu F.O."/>
            <person name="Lackner G."/>
            <person name="Hoffmeister D."/>
            <person name="Rencoret J."/>
            <person name="Gutierrez A."/>
            <person name="Sun H."/>
            <person name="Lindquist E."/>
            <person name="Barry K."/>
            <person name="Riley R."/>
            <person name="Grigoriev I.V."/>
            <person name="Henrissat B."/>
            <person name="Kues U."/>
            <person name="Berka R.M."/>
            <person name="Martinez A.T."/>
            <person name="Covert S.F."/>
            <person name="Blanchette R.A."/>
            <person name="Cullen D."/>
        </authorList>
    </citation>
    <scope>NUCLEOTIDE SEQUENCE [LARGE SCALE GENOMIC DNA]</scope>
    <source>
        <strain evidence="2 3">11061_1 CR5-6</strain>
    </source>
</reference>
<dbReference type="Proteomes" id="UP000053257">
    <property type="component" value="Unassembled WGS sequence"/>
</dbReference>
<dbReference type="AlphaFoldDB" id="A0A0C3NNB3"/>
<dbReference type="STRING" id="745531.A0A0C3NNB3"/>
<evidence type="ECO:0000313" key="2">
    <source>
        <dbReference type="EMBL" id="KIP06584.1"/>
    </source>
</evidence>
<feature type="region of interest" description="Disordered" evidence="1">
    <location>
        <begin position="17"/>
        <end position="41"/>
    </location>
</feature>
<name>A0A0C3NNB3_PHLG1</name>
<accession>A0A0C3NNB3</accession>
<dbReference type="HOGENOM" id="CLU_075350_0_0_1"/>
<organism evidence="2 3">
    <name type="scientific">Phlebiopsis gigantea (strain 11061_1 CR5-6)</name>
    <name type="common">White-rot fungus</name>
    <name type="synonym">Peniophora gigantea</name>
    <dbReference type="NCBI Taxonomy" id="745531"/>
    <lineage>
        <taxon>Eukaryota</taxon>
        <taxon>Fungi</taxon>
        <taxon>Dikarya</taxon>
        <taxon>Basidiomycota</taxon>
        <taxon>Agaricomycotina</taxon>
        <taxon>Agaricomycetes</taxon>
        <taxon>Polyporales</taxon>
        <taxon>Phanerochaetaceae</taxon>
        <taxon>Phlebiopsis</taxon>
    </lineage>
</organism>
<sequence length="269" mass="29506">MATWTYPLASHPWFRMPSHKRKTLESDSSDDSSDIEAYSPPLKRRRCDALESGFAQLTLDPALQAAQAADASLNLYAPTSAFQNSLGGDGFLSGASLSTPSYSGWNTATPVRNPPPEYSDVIHPGSVEEPTLPAVASEVPEVAMKSRSWYEPEKDRIVIVDLDDDSDVEDSTGGPSSMHVNSVLLDRLRSRHEPDFQAYIPSIDSGKALVLFKPLPFPSTLSSDIECKHAEDTYNTLPMRGVVEDVDDFSTQHVSPIDDDDDAMDIEQM</sequence>